<accession>A0A0G0JVB7</accession>
<evidence type="ECO:0000313" key="2">
    <source>
        <dbReference type="EMBL" id="KKQ70567.1"/>
    </source>
</evidence>
<keyword evidence="1" id="KW-1133">Transmembrane helix</keyword>
<sequence>MKNYINNQKGSVIINIVLVLFIFILFVISTFLFFLMNDMKKIKISADIEEKTKVEIKSDILKPYIVESEGVKITVPDILMKEDSWIENTNSFPIRIRVVKFSGLDVGEETLSISRLEPKEKRNFGKTIFTRGYYIYTIDGIMIGWLRI</sequence>
<name>A0A0G0JVB7_9BACT</name>
<dbReference type="EMBL" id="LBUU01000004">
    <property type="protein sequence ID" value="KKQ70567.1"/>
    <property type="molecule type" value="Genomic_DNA"/>
</dbReference>
<comment type="caution">
    <text evidence="2">The sequence shown here is derived from an EMBL/GenBank/DDBJ whole genome shotgun (WGS) entry which is preliminary data.</text>
</comment>
<proteinExistence type="predicted"/>
<keyword evidence="1" id="KW-0812">Transmembrane</keyword>
<evidence type="ECO:0000256" key="1">
    <source>
        <dbReference type="SAM" id="Phobius"/>
    </source>
</evidence>
<evidence type="ECO:0000313" key="3">
    <source>
        <dbReference type="Proteomes" id="UP000034022"/>
    </source>
</evidence>
<dbReference type="AlphaFoldDB" id="A0A0G0JVB7"/>
<dbReference type="Proteomes" id="UP000034022">
    <property type="component" value="Unassembled WGS sequence"/>
</dbReference>
<protein>
    <submittedName>
        <fullName evidence="2">Uncharacterized protein</fullName>
    </submittedName>
</protein>
<keyword evidence="1" id="KW-0472">Membrane</keyword>
<feature type="transmembrane region" description="Helical" evidence="1">
    <location>
        <begin position="12"/>
        <end position="35"/>
    </location>
</feature>
<gene>
    <name evidence="2" type="ORF">US91_C0004G0052</name>
</gene>
<reference evidence="2 3" key="1">
    <citation type="journal article" date="2015" name="Nature">
        <title>rRNA introns, odd ribosomes, and small enigmatic genomes across a large radiation of phyla.</title>
        <authorList>
            <person name="Brown C.T."/>
            <person name="Hug L.A."/>
            <person name="Thomas B.C."/>
            <person name="Sharon I."/>
            <person name="Castelle C.J."/>
            <person name="Singh A."/>
            <person name="Wilkins M.J."/>
            <person name="Williams K.H."/>
            <person name="Banfield J.F."/>
        </authorList>
    </citation>
    <scope>NUCLEOTIDE SEQUENCE [LARGE SCALE GENOMIC DNA]</scope>
</reference>
<organism evidence="2 3">
    <name type="scientific">Candidatus Falkowbacteria bacterium GW2011_GWE1_38_31</name>
    <dbReference type="NCBI Taxonomy" id="1618638"/>
    <lineage>
        <taxon>Bacteria</taxon>
        <taxon>Candidatus Falkowiibacteriota</taxon>
    </lineage>
</organism>